<accession>A9UMX0</accession>
<evidence type="ECO:0000256" key="7">
    <source>
        <dbReference type="ARBA" id="ARBA00023224"/>
    </source>
</evidence>
<evidence type="ECO:0000256" key="4">
    <source>
        <dbReference type="ARBA" id="ARBA00023040"/>
    </source>
</evidence>
<feature type="transmembrane region" description="Helical" evidence="8">
    <location>
        <begin position="39"/>
        <end position="59"/>
    </location>
</feature>
<dbReference type="InterPro" id="IPR050125">
    <property type="entry name" value="GPCR_opsins"/>
</dbReference>
<sequence length="302" mass="33799">MYAVVPYLAFLSVTGSFLNLLVCVVLLKDMRRMRVQDIFLVSISTGDFLASSVAIPIALKAALSSSWPFGLSGCQVHAFLIYTLGLVSITNLAALALEKFLTIVKCLYSDEHFFTRLQAICVVAGLWVYCLLITIPPLFGWARYGLEPGNKTCSLRWDDDGPADDAYYGVMFGGYFILPLALMVFSYFRIFKIMHHVKAMNLQCILQLSHNKRALLRKHIQSAVFFLLLIAGYLMAWTPYTIATLSMVSGAKVSDNGLMIPSLFAKTSFVLNPILYTLVSKRFRRRMAATLPCSRRNGVEQE</sequence>
<keyword evidence="3 8" id="KW-1133">Transmembrane helix</keyword>
<feature type="transmembrane region" description="Helical" evidence="8">
    <location>
        <begin position="220"/>
        <end position="238"/>
    </location>
</feature>
<dbReference type="InterPro" id="IPR017452">
    <property type="entry name" value="GPCR_Rhodpsn_7TM"/>
</dbReference>
<dbReference type="Gene3D" id="1.20.1070.10">
    <property type="entry name" value="Rhodopsin 7-helix transmembrane proteins"/>
    <property type="match status" value="1"/>
</dbReference>
<feature type="domain" description="G-protein coupled receptors family 1 profile" evidence="9">
    <location>
        <begin position="18"/>
        <end position="276"/>
    </location>
</feature>
<feature type="transmembrane region" description="Helical" evidence="8">
    <location>
        <begin position="258"/>
        <end position="279"/>
    </location>
</feature>
<dbReference type="PRINTS" id="PR00237">
    <property type="entry name" value="GPCRRHODOPSN"/>
</dbReference>
<evidence type="ECO:0000256" key="5">
    <source>
        <dbReference type="ARBA" id="ARBA00023136"/>
    </source>
</evidence>
<dbReference type="Pfam" id="PF00001">
    <property type="entry name" value="7tm_1"/>
    <property type="match status" value="1"/>
</dbReference>
<evidence type="ECO:0000313" key="10">
    <source>
        <dbReference type="EMBL" id="FAA00387.1"/>
    </source>
</evidence>
<evidence type="ECO:0000256" key="1">
    <source>
        <dbReference type="ARBA" id="ARBA00004141"/>
    </source>
</evidence>
<keyword evidence="6" id="KW-0675">Receptor</keyword>
<keyword evidence="2 8" id="KW-0812">Transmembrane</keyword>
<evidence type="ECO:0000256" key="8">
    <source>
        <dbReference type="SAM" id="Phobius"/>
    </source>
</evidence>
<dbReference type="SUPFAM" id="SSF81321">
    <property type="entry name" value="Family A G protein-coupled receptor-like"/>
    <property type="match status" value="1"/>
</dbReference>
<feature type="transmembrane region" description="Helical" evidence="8">
    <location>
        <begin position="166"/>
        <end position="188"/>
    </location>
</feature>
<feature type="transmembrane region" description="Helical" evidence="8">
    <location>
        <begin position="79"/>
        <end position="97"/>
    </location>
</feature>
<name>A9UMX0_NEMVE</name>
<evidence type="ECO:0000256" key="2">
    <source>
        <dbReference type="ARBA" id="ARBA00022692"/>
    </source>
</evidence>
<dbReference type="AlphaFoldDB" id="A9UMX0"/>
<dbReference type="PANTHER" id="PTHR24240">
    <property type="entry name" value="OPSIN"/>
    <property type="match status" value="1"/>
</dbReference>
<dbReference type="GO" id="GO:0016020">
    <property type="term" value="C:membrane"/>
    <property type="evidence" value="ECO:0007669"/>
    <property type="project" value="UniProtKB-SubCell"/>
</dbReference>
<dbReference type="FunFam" id="1.20.1070.10:FF:001288">
    <property type="entry name" value="Predicted protein"/>
    <property type="match status" value="1"/>
</dbReference>
<dbReference type="CDD" id="cd14969">
    <property type="entry name" value="7tmA_Opsins_type2_animals"/>
    <property type="match status" value="1"/>
</dbReference>
<evidence type="ECO:0000256" key="3">
    <source>
        <dbReference type="ARBA" id="ARBA00022989"/>
    </source>
</evidence>
<dbReference type="InterPro" id="IPR000276">
    <property type="entry name" value="GPCR_Rhodpsn"/>
</dbReference>
<dbReference type="HOGENOM" id="CLU_009579_3_0_1"/>
<protein>
    <submittedName>
        <fullName evidence="10">Opsin</fullName>
    </submittedName>
</protein>
<gene>
    <name evidence="10" type="primary">Nvop377</name>
</gene>
<evidence type="ECO:0000256" key="6">
    <source>
        <dbReference type="ARBA" id="ARBA00023170"/>
    </source>
</evidence>
<proteinExistence type="predicted"/>
<keyword evidence="7" id="KW-0807">Transducer</keyword>
<comment type="subcellular location">
    <subcellularLocation>
        <location evidence="1">Membrane</location>
        <topology evidence="1">Multi-pass membrane protein</topology>
    </subcellularLocation>
</comment>
<keyword evidence="4" id="KW-0297">G-protein coupled receptor</keyword>
<dbReference type="GO" id="GO:0004930">
    <property type="term" value="F:G protein-coupled receptor activity"/>
    <property type="evidence" value="ECO:0007669"/>
    <property type="project" value="UniProtKB-KW"/>
</dbReference>
<reference evidence="10" key="1">
    <citation type="journal article" date="2008" name="Curr. Biol.">
        <title>Evolution and functional diversity of jellyfish opsins.</title>
        <authorList>
            <person name="Suga H."/>
            <person name="Schmid V."/>
            <person name="Gehring W.J."/>
        </authorList>
    </citation>
    <scope>NUCLEOTIDE SEQUENCE</scope>
</reference>
<organism evidence="10">
    <name type="scientific">Nematostella vectensis</name>
    <name type="common">Starlet sea anemone</name>
    <dbReference type="NCBI Taxonomy" id="45351"/>
    <lineage>
        <taxon>Eukaryota</taxon>
        <taxon>Metazoa</taxon>
        <taxon>Cnidaria</taxon>
        <taxon>Anthozoa</taxon>
        <taxon>Hexacorallia</taxon>
        <taxon>Actiniaria</taxon>
        <taxon>Edwardsiidae</taxon>
        <taxon>Nematostella</taxon>
    </lineage>
</organism>
<feature type="transmembrane region" description="Helical" evidence="8">
    <location>
        <begin position="6"/>
        <end position="27"/>
    </location>
</feature>
<feature type="transmembrane region" description="Helical" evidence="8">
    <location>
        <begin position="117"/>
        <end position="139"/>
    </location>
</feature>
<evidence type="ECO:0000259" key="9">
    <source>
        <dbReference type="PROSITE" id="PS50262"/>
    </source>
</evidence>
<dbReference type="EMBL" id="BR000660">
    <property type="protein sequence ID" value="FAA00387.1"/>
    <property type="molecule type" value="Genomic_DNA"/>
</dbReference>
<keyword evidence="5 8" id="KW-0472">Membrane</keyword>
<dbReference type="PROSITE" id="PS50262">
    <property type="entry name" value="G_PROTEIN_RECEP_F1_2"/>
    <property type="match status" value="1"/>
</dbReference>